<gene>
    <name evidence="3" type="ORF">MM171A00166_0002</name>
    <name evidence="5" type="ORF">MM415A00140_0025</name>
    <name evidence="2" type="ORF">MM415B00227_0051</name>
    <name evidence="1" type="ORF">TM448A00134_0066</name>
    <name evidence="4" type="ORF">TM448B00166_0035</name>
</gene>
<evidence type="ECO:0000313" key="5">
    <source>
        <dbReference type="EMBL" id="QJI05275.1"/>
    </source>
</evidence>
<name>A0A6H1ZB94_9ZZZZ</name>
<organism evidence="1">
    <name type="scientific">viral metagenome</name>
    <dbReference type="NCBI Taxonomy" id="1070528"/>
    <lineage>
        <taxon>unclassified sequences</taxon>
        <taxon>metagenomes</taxon>
        <taxon>organismal metagenomes</taxon>
    </lineage>
</organism>
<evidence type="ECO:0000313" key="3">
    <source>
        <dbReference type="EMBL" id="QJB00759.1"/>
    </source>
</evidence>
<dbReference type="EMBL" id="MT143701">
    <property type="protein sequence ID" value="QJB00759.1"/>
    <property type="molecule type" value="Genomic_DNA"/>
</dbReference>
<dbReference type="EMBL" id="MT145197">
    <property type="protein sequence ID" value="QJI05275.1"/>
    <property type="molecule type" value="Genomic_DNA"/>
</dbReference>
<dbReference type="EMBL" id="MT141570">
    <property type="protein sequence ID" value="QJA67389.1"/>
    <property type="molecule type" value="Genomic_DNA"/>
</dbReference>
<proteinExistence type="predicted"/>
<evidence type="ECO:0000313" key="1">
    <source>
        <dbReference type="EMBL" id="QJA44732.1"/>
    </source>
</evidence>
<reference evidence="1" key="1">
    <citation type="submission" date="2020-03" db="EMBL/GenBank/DDBJ databases">
        <title>The deep terrestrial virosphere.</title>
        <authorList>
            <person name="Holmfeldt K."/>
            <person name="Nilsson E."/>
            <person name="Simone D."/>
            <person name="Lopez-Fernandez M."/>
            <person name="Wu X."/>
            <person name="de Brujin I."/>
            <person name="Lundin D."/>
            <person name="Andersson A."/>
            <person name="Bertilsson S."/>
            <person name="Dopson M."/>
        </authorList>
    </citation>
    <scope>NUCLEOTIDE SEQUENCE</scope>
    <source>
        <strain evidence="3">MM171A00166</strain>
        <strain evidence="5">MM415A00140</strain>
        <strain evidence="2">MM415B00227</strain>
        <strain evidence="1">TM448A00134</strain>
        <strain evidence="4">TM448B00166</strain>
    </source>
</reference>
<accession>A0A6H1ZB94</accession>
<dbReference type="EMBL" id="MT144594">
    <property type="protein sequence ID" value="QJH93991.1"/>
    <property type="molecule type" value="Genomic_DNA"/>
</dbReference>
<dbReference type="EMBL" id="MT143979">
    <property type="protein sequence ID" value="QJA44732.1"/>
    <property type="molecule type" value="Genomic_DNA"/>
</dbReference>
<evidence type="ECO:0000313" key="4">
    <source>
        <dbReference type="EMBL" id="QJH93991.1"/>
    </source>
</evidence>
<sequence length="75" mass="7982">MRDCAAYQFGCSCDEGQCKSKDAEIETLKKVLETIRAICRGASAAGKPEMGLQTVIDCVNIAIDPGVVEEVSDAE</sequence>
<protein>
    <submittedName>
        <fullName evidence="1">Uncharacterized protein</fullName>
    </submittedName>
</protein>
<evidence type="ECO:0000313" key="2">
    <source>
        <dbReference type="EMBL" id="QJA67389.1"/>
    </source>
</evidence>
<dbReference type="AlphaFoldDB" id="A0A6H1ZB94"/>